<evidence type="ECO:0000313" key="5">
    <source>
        <dbReference type="EMBL" id="OBA19736.1"/>
    </source>
</evidence>
<dbReference type="SUPFAM" id="SSF48371">
    <property type="entry name" value="ARM repeat"/>
    <property type="match status" value="1"/>
</dbReference>
<dbReference type="GeneID" id="30031977"/>
<protein>
    <recommendedName>
        <fullName evidence="4">TATA-binding protein interacting (TIP20) domain-containing protein</fullName>
    </recommendedName>
</protein>
<dbReference type="PANTHER" id="PTHR12696">
    <property type="entry name" value="TIP120"/>
    <property type="match status" value="1"/>
</dbReference>
<evidence type="ECO:0000313" key="6">
    <source>
        <dbReference type="Proteomes" id="UP000092555"/>
    </source>
</evidence>
<dbReference type="Pfam" id="PF08623">
    <property type="entry name" value="TIP120"/>
    <property type="match status" value="1"/>
</dbReference>
<dbReference type="Gene3D" id="1.25.10.10">
    <property type="entry name" value="Leucine-rich Repeat Variant"/>
    <property type="match status" value="1"/>
</dbReference>
<evidence type="ECO:0000256" key="2">
    <source>
        <dbReference type="ARBA" id="ARBA00022737"/>
    </source>
</evidence>
<dbReference type="RefSeq" id="XP_018710261.1">
    <property type="nucleotide sequence ID" value="XM_018859001.1"/>
</dbReference>
<keyword evidence="3" id="KW-0833">Ubl conjugation pathway</keyword>
<organism evidence="5 6">
    <name type="scientific">Metschnikowia bicuspidata var. bicuspidata NRRL YB-4993</name>
    <dbReference type="NCBI Taxonomy" id="869754"/>
    <lineage>
        <taxon>Eukaryota</taxon>
        <taxon>Fungi</taxon>
        <taxon>Dikarya</taxon>
        <taxon>Ascomycota</taxon>
        <taxon>Saccharomycotina</taxon>
        <taxon>Pichiomycetes</taxon>
        <taxon>Metschnikowiaceae</taxon>
        <taxon>Metschnikowia</taxon>
    </lineage>
</organism>
<reference evidence="5 6" key="1">
    <citation type="submission" date="2016-05" db="EMBL/GenBank/DDBJ databases">
        <title>Comparative genomics of biotechnologically important yeasts.</title>
        <authorList>
            <consortium name="DOE Joint Genome Institute"/>
            <person name="Riley R."/>
            <person name="Haridas S."/>
            <person name="Wolfe K.H."/>
            <person name="Lopes M.R."/>
            <person name="Hittinger C.T."/>
            <person name="Goker M."/>
            <person name="Salamov A."/>
            <person name="Wisecaver J."/>
            <person name="Long T.M."/>
            <person name="Aerts A.L."/>
            <person name="Barry K."/>
            <person name="Choi C."/>
            <person name="Clum A."/>
            <person name="Coughlan A.Y."/>
            <person name="Deshpande S."/>
            <person name="Douglass A.P."/>
            <person name="Hanson S.J."/>
            <person name="Klenk H.-P."/>
            <person name="LaButti K."/>
            <person name="Lapidus A."/>
            <person name="Lindquist E."/>
            <person name="Lipzen A."/>
            <person name="Meier-kolthoff J.P."/>
            <person name="Ohm R.A."/>
            <person name="Otillar R.P."/>
            <person name="Pangilinan J."/>
            <person name="Peng Y."/>
            <person name="Rokas A."/>
            <person name="Rosa C.A."/>
            <person name="Scheuner C."/>
            <person name="Sibirny A.A."/>
            <person name="Slot J.C."/>
            <person name="Stielow J.B."/>
            <person name="Sun H."/>
            <person name="Kurtzman C.P."/>
            <person name="Blackwell M."/>
            <person name="Grigoriev I.V."/>
            <person name="Jeffries T.W."/>
        </authorList>
    </citation>
    <scope>NUCLEOTIDE SEQUENCE [LARGE SCALE GENOMIC DNA]</scope>
    <source>
        <strain evidence="5 6">NRRL YB-4993</strain>
    </source>
</reference>
<feature type="domain" description="TATA-binding protein interacting (TIP20)" evidence="4">
    <location>
        <begin position="1087"/>
        <end position="1189"/>
    </location>
</feature>
<dbReference type="STRING" id="869754.A0A1A0H6T1"/>
<dbReference type="InterPro" id="IPR016024">
    <property type="entry name" value="ARM-type_fold"/>
</dbReference>
<proteinExistence type="inferred from homology"/>
<dbReference type="InterPro" id="IPR039852">
    <property type="entry name" value="CAND1/CAND2"/>
</dbReference>
<evidence type="ECO:0000259" key="4">
    <source>
        <dbReference type="Pfam" id="PF08623"/>
    </source>
</evidence>
<dbReference type="OrthoDB" id="6260732at2759"/>
<comment type="similarity">
    <text evidence="1">Belongs to the CAND family.</text>
</comment>
<keyword evidence="6" id="KW-1185">Reference proteome</keyword>
<dbReference type="InterPro" id="IPR011989">
    <property type="entry name" value="ARM-like"/>
</dbReference>
<sequence length="1205" mass="135721">MASFNMRQLEDRARDVDPDLRYMALEDFQKRLNNPQAQPLRNVAFFVPILFSLLGDSATEVQNQAVKSFAPLVRHSTDKETTQIVSNLYSEVEKTSNDSKFSTSVPTLALRSILSESHALFNPKLSRDLFEMLLPRIFAPDSVMTIDKIEILIDMIKALGSALRLAELLSIISSLISGAFVEKGIIGKRSIIAVDACLCYVKSASLNQAQQTQFYDKVVLDVVAESARHVISLHSTDVFYTLFQVILAQASNCRAVSDSSIQVIFHEVLQGLRLDQVGETVDAEDLDIDELIQINLLRENALITLAGLVPCFSIDTFTHTYASQVFEILDRFMVYDPLLYEDSDEEAFSGEDSELDFSDDEDIEQFENTGENDALAAKLRLLALVVLKKLLQHNPEIASMFLAGPLTEKLIANLADRSEIVSSEAIVALVVLIRLSVDTKRTVRSRSNSDTSMATESADHIPFSVLAREYIEPIEQKIFASLLTAKNILRFSNSKILIESLILGFSHELSEDFLIKLADSLLTFKLSLKTFPEVVKTYKALFSVYDFEDLPEKMVDYISEDLGEALLAPSNYHSVILDVLVVCEALYKKVAHIPKYNVLMNTKFFPAIADNLTNKEYSSDIRQYLLDTFSELIIHVNLSPENQKQSNIIFQQSLDYEVTVNFTIETMVKVCEQKPEIFSYSELCLASLEKLTAYLGSSNASLYISALTLLNAIFENTSFVAPADDISALKDVLFVLMNSSVDLNLIGKSFMLLGHILTRTPADGNFLLLLFTLVINTKFVDVEDANMKPLEFLITQISKHNFVGSEKLYDFGMNLLCLKNFISAKVMALICTNCRLSEKVYEIEKELTSYIHNFELQVDASRIVFDIQFLGYISTVESLKKFTFQEFLEIPKRDTKDHICLAAARAMGLSIVRNLNTHLPILLSCYQKASSEDDPNRSLYLVALKQLLKEGSWVDGVDALRNIWDSLIKVIVSKRGELSHKEVLELKLAGDVLSSITELDRDGNYQHKILTIVESLDSSAREEHIIYTVVVIMKRLVGKSTDDFEVHIIEKTMEYLAISNLELKLAIVSTLLTGIYNKSLSFSSILNSVILPAIYEELTAKVEFRKTIPMGPYKYVVDEGLEVRKLSYELISAIINLNSSKAQKVPFMVDEVKVFEVLLDKGLKDQENEIINLTVYNLMQLIQMNESVLSKISNQQELIFSFERC</sequence>
<dbReference type="EMBL" id="LXTC01000005">
    <property type="protein sequence ID" value="OBA19736.1"/>
    <property type="molecule type" value="Genomic_DNA"/>
</dbReference>
<accession>A0A1A0H6T1</accession>
<evidence type="ECO:0000256" key="1">
    <source>
        <dbReference type="ARBA" id="ARBA00007657"/>
    </source>
</evidence>
<comment type="caution">
    <text evidence="5">The sequence shown here is derived from an EMBL/GenBank/DDBJ whole genome shotgun (WGS) entry which is preliminary data.</text>
</comment>
<dbReference type="Proteomes" id="UP000092555">
    <property type="component" value="Unassembled WGS sequence"/>
</dbReference>
<gene>
    <name evidence="5" type="ORF">METBIDRAFT_79109</name>
</gene>
<evidence type="ECO:0000256" key="3">
    <source>
        <dbReference type="ARBA" id="ARBA00022786"/>
    </source>
</evidence>
<dbReference type="InterPro" id="IPR013932">
    <property type="entry name" value="TATA-bd_TIP120"/>
</dbReference>
<dbReference type="GO" id="GO:0010265">
    <property type="term" value="P:SCF complex assembly"/>
    <property type="evidence" value="ECO:0007669"/>
    <property type="project" value="InterPro"/>
</dbReference>
<dbReference type="AlphaFoldDB" id="A0A1A0H6T1"/>
<keyword evidence="2" id="KW-0677">Repeat</keyword>
<name>A0A1A0H6T1_9ASCO</name>